<dbReference type="AlphaFoldDB" id="A0A0K2UGY1"/>
<dbReference type="EMBL" id="HACA01020148">
    <property type="protein sequence ID" value="CDW37509.1"/>
    <property type="molecule type" value="Transcribed_RNA"/>
</dbReference>
<sequence>MMDFGKSLLKAGHAVAGASKPVGDQDLLREALKLAKTKDVKRIDPKVLNYAATRIQSAYRGHVTRKNMKH</sequence>
<protein>
    <submittedName>
        <fullName evidence="1">Uncharacterized protein</fullName>
    </submittedName>
</protein>
<organism evidence="1">
    <name type="scientific">Lepeophtheirus salmonis</name>
    <name type="common">Salmon louse</name>
    <name type="synonym">Caligus salmonis</name>
    <dbReference type="NCBI Taxonomy" id="72036"/>
    <lineage>
        <taxon>Eukaryota</taxon>
        <taxon>Metazoa</taxon>
        <taxon>Ecdysozoa</taxon>
        <taxon>Arthropoda</taxon>
        <taxon>Crustacea</taxon>
        <taxon>Multicrustacea</taxon>
        <taxon>Hexanauplia</taxon>
        <taxon>Copepoda</taxon>
        <taxon>Siphonostomatoida</taxon>
        <taxon>Caligidae</taxon>
        <taxon>Lepeophtheirus</taxon>
    </lineage>
</organism>
<dbReference type="InterPro" id="IPR000048">
    <property type="entry name" value="IQ_motif_EF-hand-BS"/>
</dbReference>
<reference evidence="1" key="1">
    <citation type="submission" date="2014-05" db="EMBL/GenBank/DDBJ databases">
        <authorList>
            <person name="Chronopoulou M."/>
        </authorList>
    </citation>
    <scope>NUCLEOTIDE SEQUENCE</scope>
    <source>
        <tissue evidence="1">Whole organism</tissue>
    </source>
</reference>
<name>A0A0K2UGY1_LEPSM</name>
<dbReference type="CDD" id="cd23767">
    <property type="entry name" value="IQCD"/>
    <property type="match status" value="1"/>
</dbReference>
<proteinExistence type="predicted"/>
<dbReference type="Pfam" id="PF00612">
    <property type="entry name" value="IQ"/>
    <property type="match status" value="1"/>
</dbReference>
<accession>A0A0K2UGY1</accession>
<dbReference type="PROSITE" id="PS50096">
    <property type="entry name" value="IQ"/>
    <property type="match status" value="1"/>
</dbReference>
<dbReference type="Gene3D" id="1.20.5.190">
    <property type="match status" value="1"/>
</dbReference>
<evidence type="ECO:0000313" key="1">
    <source>
        <dbReference type="EMBL" id="CDW37509.1"/>
    </source>
</evidence>